<dbReference type="InterPro" id="IPR006630">
    <property type="entry name" value="La_HTH"/>
</dbReference>
<dbReference type="GO" id="GO:0010494">
    <property type="term" value="C:cytoplasmic stress granule"/>
    <property type="evidence" value="ECO:0007669"/>
    <property type="project" value="TreeGrafter"/>
</dbReference>
<keyword evidence="6" id="KW-1185">Reference proteome</keyword>
<feature type="compositionally biased region" description="Pro residues" evidence="4">
    <location>
        <begin position="717"/>
        <end position="732"/>
    </location>
</feature>
<dbReference type="Gene3D" id="1.10.10.10">
    <property type="entry name" value="Winged helix-like DNA-binding domain superfamily/Winged helix DNA-binding domain"/>
    <property type="match status" value="1"/>
</dbReference>
<feature type="compositionally biased region" description="Basic and acidic residues" evidence="4">
    <location>
        <begin position="47"/>
        <end position="64"/>
    </location>
</feature>
<dbReference type="InterPro" id="IPR036390">
    <property type="entry name" value="WH_DNA-bd_sf"/>
</dbReference>
<dbReference type="Pfam" id="PF05383">
    <property type="entry name" value="La"/>
    <property type="match status" value="1"/>
</dbReference>
<feature type="region of interest" description="Disordered" evidence="4">
    <location>
        <begin position="493"/>
        <end position="514"/>
    </location>
</feature>
<evidence type="ECO:0000256" key="1">
    <source>
        <dbReference type="ARBA" id="ARBA00022553"/>
    </source>
</evidence>
<feature type="compositionally biased region" description="Polar residues" evidence="4">
    <location>
        <begin position="733"/>
        <end position="743"/>
    </location>
</feature>
<feature type="region of interest" description="Disordered" evidence="4">
    <location>
        <begin position="613"/>
        <end position="872"/>
    </location>
</feature>
<name>A0AAJ7SZ28_PETMA</name>
<evidence type="ECO:0000313" key="6">
    <source>
        <dbReference type="Proteomes" id="UP001318040"/>
    </source>
</evidence>
<dbReference type="CDD" id="cd12430">
    <property type="entry name" value="RRM_LARP4_5_like"/>
    <property type="match status" value="1"/>
</dbReference>
<feature type="compositionally biased region" description="Basic residues" evidence="4">
    <location>
        <begin position="620"/>
        <end position="629"/>
    </location>
</feature>
<dbReference type="Proteomes" id="UP001318040">
    <property type="component" value="Chromosome 10"/>
</dbReference>
<dbReference type="InterPro" id="IPR058699">
    <property type="entry name" value="RRM_LARP4/4B"/>
</dbReference>
<evidence type="ECO:0000259" key="5">
    <source>
        <dbReference type="PROSITE" id="PS50961"/>
    </source>
</evidence>
<dbReference type="InterPro" id="IPR036388">
    <property type="entry name" value="WH-like_DNA-bd_sf"/>
</dbReference>
<evidence type="ECO:0000256" key="2">
    <source>
        <dbReference type="ARBA" id="ARBA00022884"/>
    </source>
</evidence>
<dbReference type="RefSeq" id="XP_032807137.1">
    <property type="nucleotide sequence ID" value="XM_032951246.1"/>
</dbReference>
<feature type="region of interest" description="Disordered" evidence="4">
    <location>
        <begin position="531"/>
        <end position="599"/>
    </location>
</feature>
<evidence type="ECO:0000256" key="3">
    <source>
        <dbReference type="PROSITE-ProRule" id="PRU00332"/>
    </source>
</evidence>
<keyword evidence="1" id="KW-0597">Phosphoprotein</keyword>
<feature type="compositionally biased region" description="Pro residues" evidence="4">
    <location>
        <begin position="640"/>
        <end position="651"/>
    </location>
</feature>
<dbReference type="AlphaFoldDB" id="A0AAJ7SZ28"/>
<dbReference type="Pfam" id="PF26088">
    <property type="entry name" value="RRM_LARP4"/>
    <property type="match status" value="1"/>
</dbReference>
<feature type="compositionally biased region" description="Polar residues" evidence="4">
    <location>
        <begin position="694"/>
        <end position="715"/>
    </location>
</feature>
<feature type="domain" description="HTH La-type RNA-binding" evidence="5">
    <location>
        <begin position="233"/>
        <end position="322"/>
    </location>
</feature>
<organism evidence="6 7">
    <name type="scientific">Petromyzon marinus</name>
    <name type="common">Sea lamprey</name>
    <dbReference type="NCBI Taxonomy" id="7757"/>
    <lineage>
        <taxon>Eukaryota</taxon>
        <taxon>Metazoa</taxon>
        <taxon>Chordata</taxon>
        <taxon>Craniata</taxon>
        <taxon>Vertebrata</taxon>
        <taxon>Cyclostomata</taxon>
        <taxon>Hyperoartia</taxon>
        <taxon>Petromyzontiformes</taxon>
        <taxon>Petromyzontidae</taxon>
        <taxon>Petromyzon</taxon>
    </lineage>
</organism>
<proteinExistence type="predicted"/>
<dbReference type="GO" id="GO:0005829">
    <property type="term" value="C:cytosol"/>
    <property type="evidence" value="ECO:0007669"/>
    <property type="project" value="TreeGrafter"/>
</dbReference>
<dbReference type="CDD" id="cd08031">
    <property type="entry name" value="LARP_4_5_like"/>
    <property type="match status" value="1"/>
</dbReference>
<dbReference type="SUPFAM" id="SSF46785">
    <property type="entry name" value="Winged helix' DNA-binding domain"/>
    <property type="match status" value="1"/>
</dbReference>
<evidence type="ECO:0000313" key="7">
    <source>
        <dbReference type="RefSeq" id="XP_032807137.1"/>
    </source>
</evidence>
<dbReference type="SMART" id="SM00715">
    <property type="entry name" value="LA"/>
    <property type="match status" value="1"/>
</dbReference>
<dbReference type="GO" id="GO:0003730">
    <property type="term" value="F:mRNA 3'-UTR binding"/>
    <property type="evidence" value="ECO:0007669"/>
    <property type="project" value="TreeGrafter"/>
</dbReference>
<keyword evidence="2 3" id="KW-0694">RNA-binding</keyword>
<sequence>MVYCCSCGMEDQQQQKLAHQLWPGLTGAACSLVPACASKCPVATEEESCKGDPMTSDRDGDAVAKNEMSQDSASLEINTAPNVATQLMVEGAVLNPNAASWKSPAPSADIAFAPGRAVNGDWPDPEPRPYSEVYSGSNGEEGEATFGALTEIEPVLPPEPLTPTSPTPQDEHIPEGKPYVVMESASGDGEAPEAEDGLQVPVVNGAGKEPPSLVAENPTCPLTGDVGQSETQTMKPEELKEILRKQLEYYFSRENLANDMYLVSQMDSDHYVPIWTIANFNQVKRLTADTDLIVEVLKSSPLVQVDEKGEKVRPNHKRCIVILREVPESTPIEEVESLFKSENCPRFVSCEFAHNDSWYVTFESDADAQQAYKYLREEAKTFLGKPIMARIKAKSMGITAFIPKNGQQPLEVGGFHQQFQPAAVYMQPVHYSPAQQQQPPYPFYSMLSQPWSSSLGYYDGTQLVTGTFPSTAFLSSFPATGHYKHMQALQHRPYTGRSRGGGKSQGRSHPSQHDKVIPDAISFVPMNSVHLVDRPATNGGPRGGANAGQRRPTGSTVGSGVGGGSSSSSITSGVSGGGSSYRPHAPEQPFLGSRTQPSDAPFVRRDVEVNGGDPALLASRGRKGFRGRRRRDDERTVKCPQPPVPLVPPESPRLELAASEFPPLPGASTSVREDSVPTRHENRLADVVRGIGKASQTGSTNGSTAVPPSALNKSKPTPMPLSSPEPTNPCPTPQATVSSTTEAAGTCTDEPSESRAPAPTVTPGPAEVHATEPKKLSYAQICQRPPMPPTCQPVANGSAVAGTAGDMGDADRDTADDSREAEVASKPVEGPPRDQRKQFGISTHAHAVARKPLGVQNGMARPRVAMVAKETQ</sequence>
<feature type="region of interest" description="Disordered" evidence="4">
    <location>
        <begin position="46"/>
        <end position="72"/>
    </location>
</feature>
<dbReference type="PROSITE" id="PS50961">
    <property type="entry name" value="HTH_LA"/>
    <property type="match status" value="1"/>
</dbReference>
<gene>
    <name evidence="7" type="primary">LOC116940899</name>
</gene>
<dbReference type="GO" id="GO:0045727">
    <property type="term" value="P:positive regulation of translation"/>
    <property type="evidence" value="ECO:0007669"/>
    <property type="project" value="TreeGrafter"/>
</dbReference>
<feature type="region of interest" description="Disordered" evidence="4">
    <location>
        <begin position="209"/>
        <end position="234"/>
    </location>
</feature>
<dbReference type="PANTHER" id="PTHR22792:SF131">
    <property type="entry name" value="LA-RELATED PROTEIN LARP4B"/>
    <property type="match status" value="1"/>
</dbReference>
<protein>
    <submittedName>
        <fullName evidence="7">La-related protein 4-like isoform X3</fullName>
    </submittedName>
</protein>
<feature type="compositionally biased region" description="Basic and acidic residues" evidence="4">
    <location>
        <begin position="809"/>
        <end position="823"/>
    </location>
</feature>
<reference evidence="7" key="1">
    <citation type="submission" date="2025-08" db="UniProtKB">
        <authorList>
            <consortium name="RefSeq"/>
        </authorList>
    </citation>
    <scope>IDENTIFICATION</scope>
    <source>
        <tissue evidence="7">Sperm</tissue>
    </source>
</reference>
<dbReference type="PANTHER" id="PTHR22792">
    <property type="entry name" value="LUPUS LA PROTEIN-RELATED"/>
    <property type="match status" value="1"/>
</dbReference>
<feature type="compositionally biased region" description="Basic and acidic residues" evidence="4">
    <location>
        <begin position="671"/>
        <end position="686"/>
    </location>
</feature>
<dbReference type="InterPro" id="IPR045180">
    <property type="entry name" value="La_dom_prot"/>
</dbReference>
<evidence type="ECO:0000256" key="4">
    <source>
        <dbReference type="SAM" id="MobiDB-lite"/>
    </source>
</evidence>
<accession>A0AAJ7SZ28</accession>